<dbReference type="RefSeq" id="WP_265375638.1">
    <property type="nucleotide sequence ID" value="NZ_JAMQPV010000001.1"/>
</dbReference>
<proteinExistence type="predicted"/>
<dbReference type="Proteomes" id="UP001209737">
    <property type="component" value="Unassembled WGS sequence"/>
</dbReference>
<gene>
    <name evidence="1" type="ORF">ND812_11920</name>
</gene>
<evidence type="ECO:0000313" key="2">
    <source>
        <dbReference type="Proteomes" id="UP001209737"/>
    </source>
</evidence>
<evidence type="ECO:0000313" key="1">
    <source>
        <dbReference type="EMBL" id="MCW7462799.1"/>
    </source>
</evidence>
<comment type="caution">
    <text evidence="1">The sequence shown here is derived from an EMBL/GenBank/DDBJ whole genome shotgun (WGS) entry which is preliminary data.</text>
</comment>
<protein>
    <submittedName>
        <fullName evidence="1">Uncharacterized protein</fullName>
    </submittedName>
</protein>
<accession>A0ABT3LYK8</accession>
<reference evidence="1 2" key="1">
    <citation type="submission" date="2022-06" db="EMBL/GenBank/DDBJ databases">
        <title>Leptospira isolates from biofilms formed at urban environments.</title>
        <authorList>
            <person name="Ribeiro P.S."/>
            <person name="Sousa T."/>
            <person name="Carvalho N."/>
            <person name="Aburjaile F."/>
            <person name="Neves F."/>
            <person name="Oliveira D."/>
            <person name="Blanco L."/>
            <person name="Lima J."/>
            <person name="Costa F."/>
            <person name="Brenig B."/>
            <person name="Soares S."/>
            <person name="Ramos R."/>
            <person name="Goes-Neto A."/>
            <person name="Matiuzzi M."/>
            <person name="Azevedo V."/>
            <person name="Ristow P."/>
        </authorList>
    </citation>
    <scope>NUCLEOTIDE SEQUENCE [LARGE SCALE GENOMIC DNA]</scope>
    <source>
        <strain evidence="1 2">VSF25</strain>
    </source>
</reference>
<organism evidence="1 2">
    <name type="scientific">Leptospira limi</name>
    <dbReference type="NCBI Taxonomy" id="2950023"/>
    <lineage>
        <taxon>Bacteria</taxon>
        <taxon>Pseudomonadati</taxon>
        <taxon>Spirochaetota</taxon>
        <taxon>Spirochaetia</taxon>
        <taxon>Leptospirales</taxon>
        <taxon>Leptospiraceae</taxon>
        <taxon>Leptospira</taxon>
    </lineage>
</organism>
<sequence>MDSFTDHLLTKTDYLSQRDNINPYTIEDGKVFDKKGKYLFDLEDFEKYEHLLYDRVTKCFISAGSMFCGFLHERRIIKTIVDEVAYELALDKVMKKGETRFLWAVHKRLMNEVILKDTDFTFDFEKATLSAIQKIMKKGDPLMISLYIKDWYPSGKGHLTFGSGYREDLNGKILGFILKDPFGKLLTNYKDHDGANSFIPLQDFKKAINGPSKAPCHIGFLQEKK</sequence>
<keyword evidence="2" id="KW-1185">Reference proteome</keyword>
<name>A0ABT3LYK8_9LEPT</name>
<dbReference type="EMBL" id="JAMQPV010000001">
    <property type="protein sequence ID" value="MCW7462799.1"/>
    <property type="molecule type" value="Genomic_DNA"/>
</dbReference>